<evidence type="ECO:0000256" key="4">
    <source>
        <dbReference type="ARBA" id="ARBA00022643"/>
    </source>
</evidence>
<comment type="cofactor">
    <cofactor evidence="1">
        <name>FMN</name>
        <dbReference type="ChEBI" id="CHEBI:58210"/>
    </cofactor>
</comment>
<dbReference type="GO" id="GO:0010181">
    <property type="term" value="F:FMN binding"/>
    <property type="evidence" value="ECO:0007669"/>
    <property type="project" value="InterPro"/>
</dbReference>
<gene>
    <name evidence="7" type="ORF">CDL15_Pgr012924</name>
</gene>
<dbReference type="Gene3D" id="3.20.20.70">
    <property type="entry name" value="Aldolase class I"/>
    <property type="match status" value="1"/>
</dbReference>
<evidence type="ECO:0000256" key="1">
    <source>
        <dbReference type="ARBA" id="ARBA00001917"/>
    </source>
</evidence>
<keyword evidence="4" id="KW-0288">FMN</keyword>
<comment type="caution">
    <text evidence="7">The sequence shown here is derived from an EMBL/GenBank/DDBJ whole genome shotgun (WGS) entry which is preliminary data.</text>
</comment>
<dbReference type="Proteomes" id="UP000197138">
    <property type="component" value="Unassembled WGS sequence"/>
</dbReference>
<dbReference type="GO" id="GO:0016491">
    <property type="term" value="F:oxidoreductase activity"/>
    <property type="evidence" value="ECO:0007669"/>
    <property type="project" value="InterPro"/>
</dbReference>
<dbReference type="Pfam" id="PF00724">
    <property type="entry name" value="Oxidored_FMN"/>
    <property type="match status" value="1"/>
</dbReference>
<comment type="similarity">
    <text evidence="2">Belongs to the NADH:flavin oxidoreductase/NADH oxidase family.</text>
</comment>
<name>A0A218XET8_PUNGR</name>
<organism evidence="7 8">
    <name type="scientific">Punica granatum</name>
    <name type="common">Pomegranate</name>
    <dbReference type="NCBI Taxonomy" id="22663"/>
    <lineage>
        <taxon>Eukaryota</taxon>
        <taxon>Viridiplantae</taxon>
        <taxon>Streptophyta</taxon>
        <taxon>Embryophyta</taxon>
        <taxon>Tracheophyta</taxon>
        <taxon>Spermatophyta</taxon>
        <taxon>Magnoliopsida</taxon>
        <taxon>eudicotyledons</taxon>
        <taxon>Gunneridae</taxon>
        <taxon>Pentapetalae</taxon>
        <taxon>rosids</taxon>
        <taxon>malvids</taxon>
        <taxon>Myrtales</taxon>
        <taxon>Lythraceae</taxon>
        <taxon>Punica</taxon>
    </lineage>
</organism>
<proteinExistence type="inferred from homology"/>
<dbReference type="SUPFAM" id="SSF51395">
    <property type="entry name" value="FMN-linked oxidoreductases"/>
    <property type="match status" value="1"/>
</dbReference>
<dbReference type="EMBL" id="MTKT01001932">
    <property type="protein sequence ID" value="OWM83443.1"/>
    <property type="molecule type" value="Genomic_DNA"/>
</dbReference>
<accession>A0A218XET8</accession>
<evidence type="ECO:0000256" key="5">
    <source>
        <dbReference type="ARBA" id="ARBA00022857"/>
    </source>
</evidence>
<dbReference type="PANTHER" id="PTHR22893:SF114">
    <property type="entry name" value="12-OXOPHYTODIENOATE REDUCTASE 2"/>
    <property type="match status" value="1"/>
</dbReference>
<keyword evidence="3" id="KW-0285">Flavoprotein</keyword>
<protein>
    <recommendedName>
        <fullName evidence="6">NADH:flavin oxidoreductase/NADH oxidase N-terminal domain-containing protein</fullName>
    </recommendedName>
</protein>
<evidence type="ECO:0000256" key="2">
    <source>
        <dbReference type="ARBA" id="ARBA00005979"/>
    </source>
</evidence>
<dbReference type="InterPro" id="IPR013785">
    <property type="entry name" value="Aldolase_TIM"/>
</dbReference>
<keyword evidence="5" id="KW-0521">NADP</keyword>
<feature type="domain" description="NADH:flavin oxidoreductase/NADH oxidase N-terminal" evidence="6">
    <location>
        <begin position="7"/>
        <end position="201"/>
    </location>
</feature>
<evidence type="ECO:0000259" key="6">
    <source>
        <dbReference type="Pfam" id="PF00724"/>
    </source>
</evidence>
<evidence type="ECO:0000313" key="8">
    <source>
        <dbReference type="Proteomes" id="UP000197138"/>
    </source>
</evidence>
<evidence type="ECO:0000256" key="3">
    <source>
        <dbReference type="ARBA" id="ARBA00022630"/>
    </source>
</evidence>
<dbReference type="InterPro" id="IPR045247">
    <property type="entry name" value="Oye-like"/>
</dbReference>
<dbReference type="InterPro" id="IPR001155">
    <property type="entry name" value="OxRdtase_FMN_N"/>
</dbReference>
<reference evidence="8" key="1">
    <citation type="journal article" date="2017" name="Plant J.">
        <title>The pomegranate (Punica granatum L.) genome and the genomics of punicalagin biosynthesis.</title>
        <authorList>
            <person name="Qin G."/>
            <person name="Xu C."/>
            <person name="Ming R."/>
            <person name="Tang H."/>
            <person name="Guyot R."/>
            <person name="Kramer E.M."/>
            <person name="Hu Y."/>
            <person name="Yi X."/>
            <person name="Qi Y."/>
            <person name="Xu X."/>
            <person name="Gao Z."/>
            <person name="Pan H."/>
            <person name="Jian J."/>
            <person name="Tian Y."/>
            <person name="Yue Z."/>
            <person name="Xu Y."/>
        </authorList>
    </citation>
    <scope>NUCLEOTIDE SEQUENCE [LARGE SCALE GENOMIC DNA]</scope>
    <source>
        <strain evidence="8">cv. Dabenzi</strain>
    </source>
</reference>
<dbReference type="PANTHER" id="PTHR22893">
    <property type="entry name" value="NADH OXIDOREDUCTASE-RELATED"/>
    <property type="match status" value="1"/>
</dbReference>
<sequence>MPWSPPRRLKTDEIPIVVNDFRIAAHNAMEAGFNGVEIHGANGFIIDQFMKDGVNDRTDKYGGNLENRCRFALEVVEAVVDEIGPDRVGMRLSPFLDFLDAGDSNPQALGLYMANALNKYGIAYLHVIEPRMINGMDKSETPYSLLPMRKAFKGTFIAAGGYTRDDGNEAIAENHADLIAFGRLFIANPDLPKRFELNAPLNKYDRDTFYSAEPIVGYTDYPFLEDNA</sequence>
<evidence type="ECO:0000313" key="7">
    <source>
        <dbReference type="EMBL" id="OWM83443.1"/>
    </source>
</evidence>
<dbReference type="AlphaFoldDB" id="A0A218XET8"/>